<sequence>RRRRGRYTTVLFFCFASLKRMDQAQISTVVEQVEQGIQGLQDVDKLLAYLDSLHPDDLGGVEFLVDRMFEQERNQIWELTEPLKEFLADLKECQK</sequence>
<organism evidence="1 2">
    <name type="scientific">Corynebacterium yonathiae</name>
    <dbReference type="NCBI Taxonomy" id="2913504"/>
    <lineage>
        <taxon>Bacteria</taxon>
        <taxon>Bacillati</taxon>
        <taxon>Actinomycetota</taxon>
        <taxon>Actinomycetes</taxon>
        <taxon>Mycobacteriales</taxon>
        <taxon>Corynebacteriaceae</taxon>
        <taxon>Corynebacterium</taxon>
    </lineage>
</organism>
<evidence type="ECO:0000313" key="2">
    <source>
        <dbReference type="Proteomes" id="UP001146439"/>
    </source>
</evidence>
<protein>
    <submittedName>
        <fullName evidence="1">Uncharacterized protein</fullName>
    </submittedName>
</protein>
<dbReference type="RefSeq" id="WP_269966563.1">
    <property type="nucleotide sequence ID" value="NZ_JAKMUZ010000040.1"/>
</dbReference>
<feature type="non-terminal residue" evidence="1">
    <location>
        <position position="1"/>
    </location>
</feature>
<evidence type="ECO:0000313" key="1">
    <source>
        <dbReference type="EMBL" id="MCZ9297168.1"/>
    </source>
</evidence>
<reference evidence="1" key="1">
    <citation type="submission" date="2022-02" db="EMBL/GenBank/DDBJ databases">
        <title>Corynebacterium sp. from urogenital microbiome.</title>
        <authorList>
            <person name="Cappelli E.A."/>
            <person name="Ribeiro T.G."/>
            <person name="Peixe L."/>
        </authorList>
    </citation>
    <scope>NUCLEOTIDE SEQUENCE</scope>
    <source>
        <strain evidence="1">C21Ua_68</strain>
    </source>
</reference>
<dbReference type="AlphaFoldDB" id="A0A9X3RQ94"/>
<gene>
    <name evidence="1" type="ORF">L8V22_11550</name>
</gene>
<dbReference type="EMBL" id="JAKMUZ010000040">
    <property type="protein sequence ID" value="MCZ9297168.1"/>
    <property type="molecule type" value="Genomic_DNA"/>
</dbReference>
<dbReference type="Proteomes" id="UP001146439">
    <property type="component" value="Unassembled WGS sequence"/>
</dbReference>
<proteinExistence type="predicted"/>
<comment type="caution">
    <text evidence="1">The sequence shown here is derived from an EMBL/GenBank/DDBJ whole genome shotgun (WGS) entry which is preliminary data.</text>
</comment>
<name>A0A9X3RQ94_9CORY</name>
<accession>A0A9X3RQ94</accession>